<evidence type="ECO:0000313" key="2">
    <source>
        <dbReference type="EMBL" id="PQO32015.1"/>
    </source>
</evidence>
<sequence length="76" mass="8581">MRIRPPAKENDNRRSAGSHLRASPLIDRRPSRKLKARNSCSIDGRMTVQRSLGVPGDFVERMFDEPGRIHSPEVNG</sequence>
<dbReference type="EMBL" id="PUHY01000012">
    <property type="protein sequence ID" value="PQO32015.1"/>
    <property type="molecule type" value="Genomic_DNA"/>
</dbReference>
<evidence type="ECO:0000313" key="3">
    <source>
        <dbReference type="Proteomes" id="UP000238322"/>
    </source>
</evidence>
<feature type="region of interest" description="Disordered" evidence="1">
    <location>
        <begin position="1"/>
        <end position="38"/>
    </location>
</feature>
<dbReference type="AlphaFoldDB" id="A0A2S8FIK0"/>
<evidence type="ECO:0000256" key="1">
    <source>
        <dbReference type="SAM" id="MobiDB-lite"/>
    </source>
</evidence>
<dbReference type="Proteomes" id="UP000238322">
    <property type="component" value="Unassembled WGS sequence"/>
</dbReference>
<reference evidence="2 3" key="1">
    <citation type="submission" date="2018-02" db="EMBL/GenBank/DDBJ databases">
        <title>Comparative genomes isolates from brazilian mangrove.</title>
        <authorList>
            <person name="Araujo J.E."/>
            <person name="Taketani R.G."/>
            <person name="Silva M.C.P."/>
            <person name="Loureco M.V."/>
            <person name="Andreote F.D."/>
        </authorList>
    </citation>
    <scope>NUCLEOTIDE SEQUENCE [LARGE SCALE GENOMIC DNA]</scope>
    <source>
        <strain evidence="2 3">Hex-1 MGV</strain>
    </source>
</reference>
<gene>
    <name evidence="2" type="ORF">C5Y83_17350</name>
</gene>
<accession>A0A2S8FIK0</accession>
<protein>
    <submittedName>
        <fullName evidence="2">Uncharacterized protein</fullName>
    </submittedName>
</protein>
<comment type="caution">
    <text evidence="2">The sequence shown here is derived from an EMBL/GenBank/DDBJ whole genome shotgun (WGS) entry which is preliminary data.</text>
</comment>
<name>A0A2S8FIK0_9BACT</name>
<organism evidence="2 3">
    <name type="scientific">Blastopirellula marina</name>
    <dbReference type="NCBI Taxonomy" id="124"/>
    <lineage>
        <taxon>Bacteria</taxon>
        <taxon>Pseudomonadati</taxon>
        <taxon>Planctomycetota</taxon>
        <taxon>Planctomycetia</taxon>
        <taxon>Pirellulales</taxon>
        <taxon>Pirellulaceae</taxon>
        <taxon>Blastopirellula</taxon>
    </lineage>
</organism>
<proteinExistence type="predicted"/>
<feature type="compositionally biased region" description="Basic and acidic residues" evidence="1">
    <location>
        <begin position="1"/>
        <end position="14"/>
    </location>
</feature>